<evidence type="ECO:0000313" key="3">
    <source>
        <dbReference type="Proteomes" id="UP001243496"/>
    </source>
</evidence>
<dbReference type="EMBL" id="CP132968">
    <property type="protein sequence ID" value="WMD16940.1"/>
    <property type="molecule type" value="Genomic_DNA"/>
</dbReference>
<dbReference type="Gene3D" id="3.30.70.1290">
    <property type="entry name" value="Transposase IS200-like"/>
    <property type="match status" value="1"/>
</dbReference>
<dbReference type="GO" id="GO:0004803">
    <property type="term" value="F:transposase activity"/>
    <property type="evidence" value="ECO:0007669"/>
    <property type="project" value="InterPro"/>
</dbReference>
<feature type="domain" description="Transposase IS200-like" evidence="1">
    <location>
        <begin position="16"/>
        <end position="137"/>
    </location>
</feature>
<dbReference type="GO" id="GO:0003677">
    <property type="term" value="F:DNA binding"/>
    <property type="evidence" value="ECO:0007669"/>
    <property type="project" value="InterPro"/>
</dbReference>
<dbReference type="PANTHER" id="PTHR33360">
    <property type="entry name" value="TRANSPOSASE FOR INSERTION SEQUENCE ELEMENT IS200"/>
    <property type="match status" value="1"/>
</dbReference>
<dbReference type="InterPro" id="IPR036515">
    <property type="entry name" value="Transposase_17_sf"/>
</dbReference>
<dbReference type="GO" id="GO:0006313">
    <property type="term" value="P:DNA transposition"/>
    <property type="evidence" value="ECO:0007669"/>
    <property type="project" value="InterPro"/>
</dbReference>
<dbReference type="GeneID" id="92740184"/>
<evidence type="ECO:0000313" key="2">
    <source>
        <dbReference type="EMBL" id="WMD16940.1"/>
    </source>
</evidence>
<dbReference type="InterPro" id="IPR002686">
    <property type="entry name" value="Transposase_17"/>
</dbReference>
<dbReference type="NCBIfam" id="NF033573">
    <property type="entry name" value="transpos_IS200"/>
    <property type="match status" value="1"/>
</dbReference>
<dbReference type="Proteomes" id="UP001243496">
    <property type="component" value="Chromosome"/>
</dbReference>
<dbReference type="SMART" id="SM01321">
    <property type="entry name" value="Y1_Tnp"/>
    <property type="match status" value="1"/>
</dbReference>
<protein>
    <submittedName>
        <fullName evidence="2">IS200/IS605 family transposase</fullName>
    </submittedName>
</protein>
<dbReference type="AlphaFoldDB" id="A0AAQ3JIV4"/>
<organism evidence="2 3">
    <name type="scientific">Anaerostipes hadrus</name>
    <dbReference type="NCBI Taxonomy" id="649756"/>
    <lineage>
        <taxon>Bacteria</taxon>
        <taxon>Bacillati</taxon>
        <taxon>Bacillota</taxon>
        <taxon>Clostridia</taxon>
        <taxon>Lachnospirales</taxon>
        <taxon>Lachnospiraceae</taxon>
        <taxon>Anaerostipes</taxon>
    </lineage>
</organism>
<dbReference type="RefSeq" id="WP_306857382.1">
    <property type="nucleotide sequence ID" value="NZ_CP132968.1"/>
</dbReference>
<gene>
    <name evidence="2" type="primary">tnpA</name>
    <name evidence="2" type="ORF">RBI15_02225</name>
</gene>
<dbReference type="PANTHER" id="PTHR33360:SF2">
    <property type="entry name" value="TRANSPOSASE FOR INSERTION SEQUENCE ELEMENT IS200"/>
    <property type="match status" value="1"/>
</dbReference>
<dbReference type="Pfam" id="PF01797">
    <property type="entry name" value="Y1_Tnp"/>
    <property type="match status" value="1"/>
</dbReference>
<proteinExistence type="predicted"/>
<reference evidence="2" key="1">
    <citation type="submission" date="2023-08" db="EMBL/GenBank/DDBJ databases">
        <title>Complete Genome Sequences of butyrate producing Anaerostipes hadrus strains BA1 and GIF7 isolated from the terminal ileum of a healthy lean male.</title>
        <authorList>
            <person name="Low A."/>
            <person name="Sheludchenko M."/>
            <person name="Cheng H.E."/>
            <person name="Koh X.Q."/>
            <person name="Lee J."/>
        </authorList>
    </citation>
    <scope>NUCLEOTIDE SEQUENCE</scope>
    <source>
        <strain evidence="2">BA1</strain>
    </source>
</reference>
<name>A0AAQ3JIV4_ANAHA</name>
<evidence type="ECO:0000259" key="1">
    <source>
        <dbReference type="SMART" id="SM01321"/>
    </source>
</evidence>
<dbReference type="SUPFAM" id="SSF143422">
    <property type="entry name" value="Transposase IS200-like"/>
    <property type="match status" value="1"/>
</dbReference>
<sequence length="140" mass="16699">MRKKDNTDYYIHRHSCFLLQYHIVFVTKFRHPVLVNGVRDVVYERIRYVADQRGFHILEINGEPDHVHILLEADTMTSPAELANVLKTQTARRARKLYGDTNLKKYYWKPYFWSDSYFISSVSENSLKVIQQYIKNQGIK</sequence>
<accession>A0AAQ3JIV4</accession>